<evidence type="ECO:0000256" key="4">
    <source>
        <dbReference type="ARBA" id="ARBA00023136"/>
    </source>
</evidence>
<reference evidence="7 8" key="1">
    <citation type="submission" date="2019-12" db="EMBL/GenBank/DDBJ databases">
        <title>Genomic-based taxomic classification of the family Erythrobacteraceae.</title>
        <authorList>
            <person name="Xu L."/>
        </authorList>
    </citation>
    <scope>NUCLEOTIDE SEQUENCE [LARGE SCALE GENOMIC DNA]</scope>
    <source>
        <strain evidence="7 8">LMG 29518</strain>
    </source>
</reference>
<protein>
    <submittedName>
        <fullName evidence="7">MFS transporter</fullName>
    </submittedName>
</protein>
<feature type="transmembrane region" description="Helical" evidence="5">
    <location>
        <begin position="6"/>
        <end position="28"/>
    </location>
</feature>
<accession>A0A6I4T2R7</accession>
<dbReference type="Gene3D" id="1.20.120.1630">
    <property type="match status" value="1"/>
</dbReference>
<feature type="transmembrane region" description="Helical" evidence="5">
    <location>
        <begin position="40"/>
        <end position="61"/>
    </location>
</feature>
<keyword evidence="4 5" id="KW-0472">Membrane</keyword>
<dbReference type="Proteomes" id="UP000438476">
    <property type="component" value="Unassembled WGS sequence"/>
</dbReference>
<dbReference type="Pfam" id="PF07298">
    <property type="entry name" value="NnrU"/>
    <property type="match status" value="1"/>
</dbReference>
<evidence type="ECO:0000256" key="5">
    <source>
        <dbReference type="SAM" id="Phobius"/>
    </source>
</evidence>
<sequence>MDHHMSFIPLLSACGTLLGTHFLLSHPLRKALVSLLGERIFLALYSLIAFGAIGWIAVSFRKLPPMDLGGSGIAGWIIASLLTILALVLLLGSFTGNPALPDPSGEPKMPSQTKGVFRITRHPMMWGFALWAIAHITLWWSMRTVIVGGTILILALLGSALQDMKKERLMGLKWKAWENQTSFWPRWQALPAAGWLIWTAALILWLGITWAHGRAGIPAGIWRWIG</sequence>
<evidence type="ECO:0000259" key="6">
    <source>
        <dbReference type="Pfam" id="PF07298"/>
    </source>
</evidence>
<organism evidence="7 8">
    <name type="scientific">Altericroceibacterium endophyticum</name>
    <dbReference type="NCBI Taxonomy" id="1808508"/>
    <lineage>
        <taxon>Bacteria</taxon>
        <taxon>Pseudomonadati</taxon>
        <taxon>Pseudomonadota</taxon>
        <taxon>Alphaproteobacteria</taxon>
        <taxon>Sphingomonadales</taxon>
        <taxon>Erythrobacteraceae</taxon>
        <taxon>Altericroceibacterium</taxon>
    </lineage>
</organism>
<keyword evidence="2 5" id="KW-0812">Transmembrane</keyword>
<feature type="transmembrane region" description="Helical" evidence="5">
    <location>
        <begin position="189"/>
        <end position="208"/>
    </location>
</feature>
<proteinExistence type="predicted"/>
<dbReference type="OrthoDB" id="7828645at2"/>
<feature type="domain" description="NnrU" evidence="6">
    <location>
        <begin position="11"/>
        <end position="214"/>
    </location>
</feature>
<evidence type="ECO:0000256" key="2">
    <source>
        <dbReference type="ARBA" id="ARBA00022692"/>
    </source>
</evidence>
<gene>
    <name evidence="7" type="ORF">GRI91_07190</name>
</gene>
<evidence type="ECO:0000313" key="8">
    <source>
        <dbReference type="Proteomes" id="UP000438476"/>
    </source>
</evidence>
<evidence type="ECO:0000256" key="1">
    <source>
        <dbReference type="ARBA" id="ARBA00004141"/>
    </source>
</evidence>
<comment type="caution">
    <text evidence="7">The sequence shown here is derived from an EMBL/GenBank/DDBJ whole genome shotgun (WGS) entry which is preliminary data.</text>
</comment>
<feature type="transmembrane region" description="Helical" evidence="5">
    <location>
        <begin position="140"/>
        <end position="161"/>
    </location>
</feature>
<comment type="subcellular location">
    <subcellularLocation>
        <location evidence="1">Membrane</location>
        <topology evidence="1">Multi-pass membrane protein</topology>
    </subcellularLocation>
</comment>
<name>A0A6I4T2R7_9SPHN</name>
<feature type="transmembrane region" description="Helical" evidence="5">
    <location>
        <begin position="73"/>
        <end position="94"/>
    </location>
</feature>
<evidence type="ECO:0000256" key="3">
    <source>
        <dbReference type="ARBA" id="ARBA00022989"/>
    </source>
</evidence>
<evidence type="ECO:0000313" key="7">
    <source>
        <dbReference type="EMBL" id="MXO65534.1"/>
    </source>
</evidence>
<dbReference type="GO" id="GO:0016020">
    <property type="term" value="C:membrane"/>
    <property type="evidence" value="ECO:0007669"/>
    <property type="project" value="UniProtKB-SubCell"/>
</dbReference>
<dbReference type="EMBL" id="WTYT01000003">
    <property type="protein sequence ID" value="MXO65534.1"/>
    <property type="molecule type" value="Genomic_DNA"/>
</dbReference>
<dbReference type="AlphaFoldDB" id="A0A6I4T2R7"/>
<keyword evidence="3 5" id="KW-1133">Transmembrane helix</keyword>
<dbReference type="InterPro" id="IPR009915">
    <property type="entry name" value="NnrU_dom"/>
</dbReference>
<keyword evidence="8" id="KW-1185">Reference proteome</keyword>